<keyword evidence="3 12" id="KW-0812">Transmembrane</keyword>
<feature type="domain" description="C-type lectin" evidence="13">
    <location>
        <begin position="586"/>
        <end position="701"/>
    </location>
</feature>
<evidence type="ECO:0008006" key="17">
    <source>
        <dbReference type="Google" id="ProtNLM"/>
    </source>
</evidence>
<evidence type="ECO:0000259" key="14">
    <source>
        <dbReference type="PROSITE" id="PS51092"/>
    </source>
</evidence>
<feature type="domain" description="C-type lectin" evidence="13">
    <location>
        <begin position="1021"/>
        <end position="1153"/>
    </location>
</feature>
<dbReference type="SUPFAM" id="SSF56436">
    <property type="entry name" value="C-type lectin-like"/>
    <property type="match status" value="8"/>
</dbReference>
<evidence type="ECO:0000259" key="13">
    <source>
        <dbReference type="PROSITE" id="PS50041"/>
    </source>
</evidence>
<dbReference type="InterPro" id="IPR035992">
    <property type="entry name" value="Ricin_B-like_lectins"/>
</dbReference>
<dbReference type="SMART" id="SM00034">
    <property type="entry name" value="CLECT"/>
    <property type="match status" value="8"/>
</dbReference>
<dbReference type="PROSITE" id="PS50231">
    <property type="entry name" value="RICIN_B_LECTIN"/>
    <property type="match status" value="1"/>
</dbReference>
<evidence type="ECO:0000256" key="9">
    <source>
        <dbReference type="ARBA" id="ARBA00023170"/>
    </source>
</evidence>
<dbReference type="InterPro" id="IPR000772">
    <property type="entry name" value="Ricin_B_lectin"/>
</dbReference>
<dbReference type="FunFam" id="2.10.10.10:FF:000001">
    <property type="entry name" value="Fibronectin 1a isoform 1"/>
    <property type="match status" value="1"/>
</dbReference>
<keyword evidence="2" id="KW-0254">Endocytosis</keyword>
<feature type="domain" description="C-type lectin" evidence="13">
    <location>
        <begin position="1175"/>
        <end position="1286"/>
    </location>
</feature>
<sequence>MMRKRRKKKESYKWRKIDSENRTKGKKGRLVRGMECVYLAVAVEGHVTGCCEEWTLLSGAGAEVGLRLLSCSSLEALQLLWKMMMMMMKNMIAAVFLLLFQTLHCSAQPVLLIYNAHENRCLGNNLQVLEVCDPQNPGQQFRWTSENRIFNVAEKKCLGTGNKTEGSKLQWYQCDADSDLQKWECENNSLFGLKNETLYLSIQDYSNSPIVSSVPGEKGKWTLHGMTDSICSHLYEELYTLKGNALGRPCHFPFLYNDKWYTNCTTEGRSPNLPWCAVESEYEPNQLWGYCPTQLIVNELWRKSPLTDVYYQVNEGTALTWYQARKTCQQQGGDLLSITEPHEQTFISGLTDSTGPVLWTGLNSLDALSGWRWVNGQPLHYLKWLSGQPSSLPGYSCGVLDQSHDSGWSTAVCSERHGYICQRGLIIPTVPPVVHTGSCHSPWISYSGHCYLLSRTKRTWLEARDSCRREGGDLLSILNIEEQSFTITQLGYAKTDELWIGFNDLKTNMLFEWSDHSRVPYVLWDVNEPSNNVAIKEDCVMMRGEEGKWADQICQNKYGYICKKKAQSESDTYITNPVCKPGWVRYGNYCYLTGSGRQTFEEAKQMCENAGSYLADVTNSVENAFLVSLIGAQPEKHFWIGLSNQEDQSTFEWTNNMKVPFTHFNHGMPGGKQGCVGMTTGVLAGLWDVLSCTNAEKYICKQKAERVITTLPPATTPAVSCSPGWNPLTNRDFCFKVYEVEHSQQKTWSEALDFCRELGGDLLSLHSANDIKTEHRTYYPLDAWIGYSIQDPSVGFTWSDGSSSSYESWDKGEPNNEYSMEKCVILTFYTWLKKERWNDVHCEDRKHWYCEIRKGVTPKEVTHTSKTYNKTDDGWIIFKDNQYYIDEGFDVPMAKARSFCKHRHGDLVAINDEEERVFLWQLIKQKFVDFFIGLRIDLDKSLSWMDGSPVVFQAWQQNQPAFVSDDEHCVKMNFRQGRWANVNCGDNENFICKRRGSVSASATAAPTEPPTGGCPSGWVKFQKKCYKIGLDLKTWTEARSYCKSLGGNLASITDRLQQVFLTSKMDNANIPDLWHGLNNLGNLRLRWTDGSDFLYTDWAKGADNDVQWDHIWGRSYIVHSKPHTCGAMGGGQREELGKWVTKDCNYTSGYICSLNIDQSLQAESPTEVPNTYIKLGNSFYKIVQTNMTWAEAQSYCEAEGAKLASIRDAFTQSYIELQTYKVGQPLWIGLNSMETHGSFQWIDKWHLNMERWDSNEPTLDYPCVYVNVGGMWKTAQCNQTLYSLCKKSTEIPPAPPAQYLGLCPEPAEDEPKMTWLPYKGHCYAFVKRSVQWTKASRMCMARGANLVSILDPMEAKFLQNYLRLFANDYSDYWIGIFKNHAGHWLWVDQSVVEYYNIRQYTASYEFRDVQEMEASLDCAVVSARSLEWGKRHCEDHSPFICKIPKVVVPPTKMASTGEDKPHGPFTGVSVVLVIVVLCVLAGMSYIYHKWSKR</sequence>
<dbReference type="InterPro" id="IPR000562">
    <property type="entry name" value="FN_type2_dom"/>
</dbReference>
<dbReference type="Gene3D" id="2.80.10.50">
    <property type="match status" value="1"/>
</dbReference>
<dbReference type="Pfam" id="PF00059">
    <property type="entry name" value="Lectin_C"/>
    <property type="match status" value="8"/>
</dbReference>
<evidence type="ECO:0000256" key="3">
    <source>
        <dbReference type="ARBA" id="ARBA00022692"/>
    </source>
</evidence>
<dbReference type="InterPro" id="IPR016186">
    <property type="entry name" value="C-type_lectin-like/link_sf"/>
</dbReference>
<dbReference type="SMART" id="SM00458">
    <property type="entry name" value="RICIN"/>
    <property type="match status" value="1"/>
</dbReference>
<keyword evidence="5" id="KW-0677">Repeat</keyword>
<feature type="domain" description="C-type lectin" evidence="13">
    <location>
        <begin position="730"/>
        <end position="851"/>
    </location>
</feature>
<dbReference type="Gene3D" id="3.10.100.10">
    <property type="entry name" value="Mannose-Binding Protein A, subunit A"/>
    <property type="match status" value="8"/>
</dbReference>
<evidence type="ECO:0000256" key="8">
    <source>
        <dbReference type="ARBA" id="ARBA00023157"/>
    </source>
</evidence>
<keyword evidence="10" id="KW-0325">Glycoprotein</keyword>
<evidence type="ECO:0000313" key="16">
    <source>
        <dbReference type="Proteomes" id="UP000752171"/>
    </source>
</evidence>
<evidence type="ECO:0000256" key="4">
    <source>
        <dbReference type="ARBA" id="ARBA00022729"/>
    </source>
</evidence>
<evidence type="ECO:0000256" key="11">
    <source>
        <dbReference type="PROSITE-ProRule" id="PRU00479"/>
    </source>
</evidence>
<evidence type="ECO:0000256" key="12">
    <source>
        <dbReference type="SAM" id="Phobius"/>
    </source>
</evidence>
<evidence type="ECO:0000256" key="6">
    <source>
        <dbReference type="ARBA" id="ARBA00022989"/>
    </source>
</evidence>
<keyword evidence="4" id="KW-0732">Signal</keyword>
<keyword evidence="6 12" id="KW-1133">Transmembrane helix</keyword>
<feature type="domain" description="C-type lectin" evidence="13">
    <location>
        <begin position="878"/>
        <end position="993"/>
    </location>
</feature>
<dbReference type="Pfam" id="PF24562">
    <property type="entry name" value="CysR_MRC2_N"/>
    <property type="match status" value="1"/>
</dbReference>
<feature type="domain" description="C-type lectin" evidence="13">
    <location>
        <begin position="1318"/>
        <end position="1442"/>
    </location>
</feature>
<evidence type="ECO:0000313" key="15">
    <source>
        <dbReference type="EMBL" id="KAG9273995.1"/>
    </source>
</evidence>
<dbReference type="PANTHER" id="PTHR22803">
    <property type="entry name" value="MANNOSE, PHOSPHOLIPASE, LECTIN RECEPTOR RELATED"/>
    <property type="match status" value="1"/>
</dbReference>
<dbReference type="PROSITE" id="PS51092">
    <property type="entry name" value="FN2_2"/>
    <property type="match status" value="1"/>
</dbReference>
<evidence type="ECO:0000256" key="10">
    <source>
        <dbReference type="ARBA" id="ARBA00023180"/>
    </source>
</evidence>
<feature type="domain" description="C-type lectin" evidence="13">
    <location>
        <begin position="446"/>
        <end position="563"/>
    </location>
</feature>
<dbReference type="InterPro" id="IPR018378">
    <property type="entry name" value="C-type_lectin_CS"/>
</dbReference>
<feature type="domain" description="C-type lectin" evidence="13">
    <location>
        <begin position="311"/>
        <end position="422"/>
    </location>
</feature>
<dbReference type="Gene3D" id="2.10.10.10">
    <property type="entry name" value="Fibronectin, type II, collagen-binding"/>
    <property type="match status" value="1"/>
</dbReference>
<dbReference type="PRINTS" id="PR00013">
    <property type="entry name" value="FNTYPEII"/>
</dbReference>
<feature type="transmembrane region" description="Helical" evidence="12">
    <location>
        <begin position="91"/>
        <end position="114"/>
    </location>
</feature>
<keyword evidence="8 11" id="KW-1015">Disulfide bond</keyword>
<name>A0A8T2LWR5_ASTMX</name>
<dbReference type="PROSITE" id="PS50041">
    <property type="entry name" value="C_TYPE_LECTIN_2"/>
    <property type="match status" value="8"/>
</dbReference>
<dbReference type="GO" id="GO:0016020">
    <property type="term" value="C:membrane"/>
    <property type="evidence" value="ECO:0007669"/>
    <property type="project" value="UniProtKB-SubCell"/>
</dbReference>
<gene>
    <name evidence="15" type="ORF">AMEX_G10788</name>
</gene>
<comment type="subcellular location">
    <subcellularLocation>
        <location evidence="1">Membrane</location>
        <topology evidence="1">Single-pass membrane protein</topology>
    </subcellularLocation>
</comment>
<feature type="disulfide bond" evidence="11">
    <location>
        <begin position="264"/>
        <end position="291"/>
    </location>
</feature>
<feature type="transmembrane region" description="Helical" evidence="12">
    <location>
        <begin position="1465"/>
        <end position="1487"/>
    </location>
</feature>
<dbReference type="Pfam" id="PF00040">
    <property type="entry name" value="fn2"/>
    <property type="match status" value="1"/>
</dbReference>
<dbReference type="SUPFAM" id="SSF50370">
    <property type="entry name" value="Ricin B-like lectins"/>
    <property type="match status" value="1"/>
</dbReference>
<dbReference type="Proteomes" id="UP000752171">
    <property type="component" value="Unassembled WGS sequence"/>
</dbReference>
<dbReference type="GO" id="GO:0006897">
    <property type="term" value="P:endocytosis"/>
    <property type="evidence" value="ECO:0007669"/>
    <property type="project" value="UniProtKB-KW"/>
</dbReference>
<keyword evidence="9" id="KW-0675">Receptor</keyword>
<proteinExistence type="predicted"/>
<keyword evidence="7 12" id="KW-0472">Membrane</keyword>
<dbReference type="InterPro" id="IPR050111">
    <property type="entry name" value="C-type_lectin/snaclec_domain"/>
</dbReference>
<evidence type="ECO:0000256" key="1">
    <source>
        <dbReference type="ARBA" id="ARBA00004167"/>
    </source>
</evidence>
<dbReference type="PROSITE" id="PS00615">
    <property type="entry name" value="C_TYPE_LECTIN_1"/>
    <property type="match status" value="1"/>
</dbReference>
<reference evidence="15 16" key="1">
    <citation type="submission" date="2021-07" db="EMBL/GenBank/DDBJ databases">
        <authorList>
            <person name="Imarazene B."/>
            <person name="Zahm M."/>
            <person name="Klopp C."/>
            <person name="Cabau C."/>
            <person name="Beille S."/>
            <person name="Jouanno E."/>
            <person name="Castinel A."/>
            <person name="Lluch J."/>
            <person name="Gil L."/>
            <person name="Kuchtly C."/>
            <person name="Lopez Roques C."/>
            <person name="Donnadieu C."/>
            <person name="Parrinello H."/>
            <person name="Journot L."/>
            <person name="Du K."/>
            <person name="Schartl M."/>
            <person name="Retaux S."/>
            <person name="Guiguen Y."/>
        </authorList>
    </citation>
    <scope>NUCLEOTIDE SEQUENCE [LARGE SCALE GENOMIC DNA]</scope>
    <source>
        <strain evidence="15">Pach_M1</strain>
        <tissue evidence="15">Testis</tissue>
    </source>
</reference>
<dbReference type="SMART" id="SM00059">
    <property type="entry name" value="FN2"/>
    <property type="match status" value="1"/>
</dbReference>
<dbReference type="CDD" id="cd00037">
    <property type="entry name" value="CLECT"/>
    <property type="match status" value="8"/>
</dbReference>
<dbReference type="InterPro" id="IPR016187">
    <property type="entry name" value="CTDL_fold"/>
</dbReference>
<accession>A0A8T2LWR5</accession>
<dbReference type="InterPro" id="IPR036943">
    <property type="entry name" value="FN_type2_sf"/>
</dbReference>
<feature type="disulfide bond" evidence="11">
    <location>
        <begin position="250"/>
        <end position="276"/>
    </location>
</feature>
<dbReference type="OrthoDB" id="6356110at2759"/>
<evidence type="ECO:0000256" key="5">
    <source>
        <dbReference type="ARBA" id="ARBA00022737"/>
    </source>
</evidence>
<evidence type="ECO:0000256" key="2">
    <source>
        <dbReference type="ARBA" id="ARBA00022583"/>
    </source>
</evidence>
<comment type="caution">
    <text evidence="15">The sequence shown here is derived from an EMBL/GenBank/DDBJ whole genome shotgun (WGS) entry which is preliminary data.</text>
</comment>
<dbReference type="InterPro" id="IPR001304">
    <property type="entry name" value="C-type_lectin-like"/>
</dbReference>
<feature type="domain" description="Fibronectin type-II" evidence="14">
    <location>
        <begin position="245"/>
        <end position="293"/>
    </location>
</feature>
<dbReference type="CDD" id="cd00062">
    <property type="entry name" value="FN2"/>
    <property type="match status" value="1"/>
</dbReference>
<organism evidence="15 16">
    <name type="scientific">Astyanax mexicanus</name>
    <name type="common">Blind cave fish</name>
    <name type="synonym">Astyanax fasciatus mexicanus</name>
    <dbReference type="NCBI Taxonomy" id="7994"/>
    <lineage>
        <taxon>Eukaryota</taxon>
        <taxon>Metazoa</taxon>
        <taxon>Chordata</taxon>
        <taxon>Craniata</taxon>
        <taxon>Vertebrata</taxon>
        <taxon>Euteleostomi</taxon>
        <taxon>Actinopterygii</taxon>
        <taxon>Neopterygii</taxon>
        <taxon>Teleostei</taxon>
        <taxon>Ostariophysi</taxon>
        <taxon>Characiformes</taxon>
        <taxon>Characoidei</taxon>
        <taxon>Acestrorhamphidae</taxon>
        <taxon>Acestrorhamphinae</taxon>
        <taxon>Astyanax</taxon>
    </lineage>
</organism>
<protein>
    <recommendedName>
        <fullName evidence="17">Mannose receptor, C type 1b</fullName>
    </recommendedName>
</protein>
<evidence type="ECO:0000256" key="7">
    <source>
        <dbReference type="ARBA" id="ARBA00023136"/>
    </source>
</evidence>
<dbReference type="EMBL" id="JAICCE010000008">
    <property type="protein sequence ID" value="KAG9273995.1"/>
    <property type="molecule type" value="Genomic_DNA"/>
</dbReference>